<dbReference type="Gene3D" id="3.90.930.1">
    <property type="match status" value="1"/>
</dbReference>
<evidence type="ECO:0000313" key="4">
    <source>
        <dbReference type="Proteomes" id="UP000308917"/>
    </source>
</evidence>
<dbReference type="Proteomes" id="UP000308917">
    <property type="component" value="Unassembled WGS sequence"/>
</dbReference>
<accession>A0A4S8EMS7</accession>
<reference evidence="3 4" key="1">
    <citation type="journal article" date="2015" name="Antonie Van Leeuwenhoek">
        <title>Lampropedia puyangensis sp. nov., isolated from symptomatic bark of Populus ? euramericana canker and emended description of Lampropedia hyalina (Ehrenberg 1832) Lee et al. 2004.</title>
        <authorList>
            <person name="Li Y."/>
            <person name="Wang T."/>
            <person name="Piao C.G."/>
            <person name="Wang L.F."/>
            <person name="Tian G.Z."/>
            <person name="Zhu T.H."/>
            <person name="Guo M.W."/>
        </authorList>
    </citation>
    <scope>NUCLEOTIDE SEQUENCE [LARGE SCALE GENOMIC DNA]</scope>
    <source>
        <strain evidence="3 4">2-bin</strain>
    </source>
</reference>
<dbReference type="EMBL" id="STFG01000037">
    <property type="protein sequence ID" value="THT95972.1"/>
    <property type="molecule type" value="Genomic_DNA"/>
</dbReference>
<proteinExistence type="predicted"/>
<dbReference type="NCBIfam" id="TIGR03696">
    <property type="entry name" value="Rhs_assc_core"/>
    <property type="match status" value="1"/>
</dbReference>
<evidence type="ECO:0000259" key="2">
    <source>
        <dbReference type="Pfam" id="PF25023"/>
    </source>
</evidence>
<keyword evidence="4" id="KW-1185">Reference proteome</keyword>
<protein>
    <submittedName>
        <fullName evidence="3">RHS repeat protein</fullName>
    </submittedName>
</protein>
<dbReference type="Pfam" id="PF25023">
    <property type="entry name" value="TEN_YD-shell"/>
    <property type="match status" value="2"/>
</dbReference>
<dbReference type="RefSeq" id="WP_136574950.1">
    <property type="nucleotide sequence ID" value="NZ_STFG01000037.1"/>
</dbReference>
<dbReference type="InterPro" id="IPR050708">
    <property type="entry name" value="T6SS_VgrG/RHS"/>
</dbReference>
<keyword evidence="1" id="KW-0677">Repeat</keyword>
<evidence type="ECO:0000256" key="1">
    <source>
        <dbReference type="ARBA" id="ARBA00022737"/>
    </source>
</evidence>
<evidence type="ECO:0000313" key="3">
    <source>
        <dbReference type="EMBL" id="THT95972.1"/>
    </source>
</evidence>
<name>A0A4S8EMS7_9BURK</name>
<comment type="caution">
    <text evidence="3">The sequence shown here is derived from an EMBL/GenBank/DDBJ whole genome shotgun (WGS) entry which is preliminary data.</text>
</comment>
<dbReference type="InterPro" id="IPR056823">
    <property type="entry name" value="TEN-like_YD-shell"/>
</dbReference>
<dbReference type="PRINTS" id="PR00394">
    <property type="entry name" value="RHSPROTEIN"/>
</dbReference>
<dbReference type="NCBIfam" id="TIGR01643">
    <property type="entry name" value="YD_repeat_2x"/>
    <property type="match status" value="7"/>
</dbReference>
<organism evidence="3 4">
    <name type="scientific">Lampropedia puyangensis</name>
    <dbReference type="NCBI Taxonomy" id="1330072"/>
    <lineage>
        <taxon>Bacteria</taxon>
        <taxon>Pseudomonadati</taxon>
        <taxon>Pseudomonadota</taxon>
        <taxon>Betaproteobacteria</taxon>
        <taxon>Burkholderiales</taxon>
        <taxon>Comamonadaceae</taxon>
        <taxon>Lampropedia</taxon>
    </lineage>
</organism>
<dbReference type="PANTHER" id="PTHR32305:SF15">
    <property type="entry name" value="PROTEIN RHSA-RELATED"/>
    <property type="match status" value="1"/>
</dbReference>
<dbReference type="InterPro" id="IPR022385">
    <property type="entry name" value="Rhs_assc_core"/>
</dbReference>
<dbReference type="Pfam" id="PF05593">
    <property type="entry name" value="RHS_repeat"/>
    <property type="match status" value="5"/>
</dbReference>
<dbReference type="OrthoDB" id="5445630at2"/>
<feature type="domain" description="Teneurin-like YD-shell" evidence="2">
    <location>
        <begin position="927"/>
        <end position="1296"/>
    </location>
</feature>
<feature type="domain" description="Teneurin-like YD-shell" evidence="2">
    <location>
        <begin position="564"/>
        <end position="707"/>
    </location>
</feature>
<gene>
    <name evidence="3" type="ORF">E9531_16895</name>
</gene>
<sequence>MHSKSTSSVVTPASFNLQHWYAMRFQNIKGACLRVKPSHFAHLVRAVMVSAVLAYTPLQAQPLGTDPWVGDIAISTGLQVSSSAPTVRQPNNEYRESNIDLRVAALGGPIDIARSWSQGRWWLNPAWGPLNFELDPLGGTPNVIERAGLLYERSGSDSLFISSANSYAPVYIRKTTSNAYSGTGEGWQWYDRLGNTIDYDKDGRILGYANPSGIKVSFAYDSANQIRILDHLDQVAYTLTLENGLITKVADRAGRSVSYSWSGSGDNRRLAQVTDVAGETWQYQYNSDGQITKRIDPLGEAAGDTITVQYASSVVAPPAQLTLGSKGQTYDPSGSSGTTKKLKNIWGAGRVAQLTNSRGQDTASTQYLKESRQFLVNETDYRGNSIQVTYDLAGFELKRTFNGKTTNTRQWDGNFHAAVTNARGLTTKYDYDHNRQITKTIHPDGSQESSQYNDKGLRTRYTNELGIVSTWDYDSAGRVTKQVEALGTPEQRTTTWTYNQYGLLTQHVISQDGNAQSPDSIVITYTYDTYGNTKTITDAEGNTTQLTYDLVGNPKTKTDPLNRVTTYTYNARSQLEAQTSPMGHTSQVQYDDRGQRVKTTDPLGHFATTTYDKHGRVKTQTDQEGHTTSFEYNSYGDLIKTTSAEGVTNTTSYDSEGRPQTQTDAHNNVITYTYGEKETANADLLISITYPKNLQTLYQYDQRGRRTVSTQKAGSGANIGQELRTITTYDAAGRTVATTSPADKTTTTDYDARDRIIKTTDPDNFSTLYSYDIQDNQVTVTDANQNVHRFQYDKLSRLKEETRPEGGKTTYEYDNASQLKLRTNPDGDTNAIDYDDDGRIIKETKTSHVADAVRKAALSQVVTYSYNDAGQRTGYEQKDGAGQLISQAIYTVDKLGRSQQEKITYGEGATQVTATIGQTWNGDGQKTSQTYPNNTTANFTYDKGYLKTASQPGTSDTITWASYDWNLPTEIQYPGAKRTNSYDGFYRYQQIKTDSTAATQQNILNLAYQYDLDSNITQIQRQVGANIQGTTDYGYDNLDRLTSVQPSQSLQDLGLPTEQYTYDPVHNRKSSAHQPGEWKYETGNRLEQWGYEQSQINYGYSEAGNITEEVHTHASKTRTYEYDASERLTTVKDDNQTIATYQYDPLNRRISKTVGQASTLQTTYFVYNNEGLLAEIRKTGSNQHQAKTYGWEPNAPWGTKLIWQADHAQTPNNTTSSTYHFIQNDHLGTPQIATNRAGQETWSMVAESFGETTVSATASAELNIRFPGQYFDQETNTHYNFHRDYNPAMGRYIESDPIGLDGGLNIYSYSDANGIMIIDPSGLKSVVRCRPVGSPGGEPSWKVRMARALGGEHCYIVLNCENINGIHVSYLGNGMNIIDPSKDSNNDTEYSRIGEFRTLYILEPTPKSCDIDDCRMERCILGEAELLKSKNYRVPGYSAVSGPNSNSVVLRLVSKCQGAVFGDGPPTGWSSGGTGF</sequence>
<dbReference type="InterPro" id="IPR006530">
    <property type="entry name" value="YD"/>
</dbReference>
<dbReference type="InterPro" id="IPR031325">
    <property type="entry name" value="RHS_repeat"/>
</dbReference>
<dbReference type="Gene3D" id="2.180.10.10">
    <property type="entry name" value="RHS repeat-associated core"/>
    <property type="match status" value="4"/>
</dbReference>
<dbReference type="PANTHER" id="PTHR32305">
    <property type="match status" value="1"/>
</dbReference>